<keyword evidence="1" id="KW-1185">Reference proteome</keyword>
<sequence length="553" mass="65902">KRKMIKIILNTFFMLKKIVKWINNFKKILIILLLALLYNKMSKNVLCLNMIKSPHNYKNYFYNNITNIYDELIYNNKMKKNFNIYLYKYLVNFNLLQTNYPNVSKKEKRNPIYVTSMSNKFVSKGIGLIKSIQKYFSNSSIIVYDLGINKYNLKRLKKLCNVIYKKFNFKKYPKHVFDLKNYAFKAIIIAEVLRDYKAIWYIDSSVSFTRSNLTDVYNAMELRKSSYILHSKTFHGIVRATVSGMFDYLPSNIEKMIEKKSLMFQAGLVYIIRDNESMKKIIKWYVLCSLQKECIAPKKSKKVCSSLTLNKYGYNVDDCHRFDQSIINIILWNNYKGNMTEYTTNIENFYYIERKRKEKWNHLKMFNDIIKNELKYSNDVKKNFDSSLYQYLKQLDIVEKDFPNVTRNLVFVTQMSDKFISRGIVIFKSIKKYFPKSKIIVYDLALQKNNVYLLKKVRNIIYKKFILKKYPKHVSNLKTYTFKSIVIAKALKIYNSIWFIDTSITFTRINLTNIYIAMESKKSSYFLHNNPGHGIIRGTVLETFDYLPSNKTK</sequence>
<dbReference type="Pfam" id="PF07801">
    <property type="entry name" value="DUF1647"/>
    <property type="match status" value="2"/>
</dbReference>
<name>A0AAF5HZ68_STRER</name>
<evidence type="ECO:0000313" key="2">
    <source>
        <dbReference type="WBParaSite" id="TCONS_00004347.p1"/>
    </source>
</evidence>
<reference evidence="2" key="1">
    <citation type="submission" date="2024-02" db="UniProtKB">
        <authorList>
            <consortium name="WormBaseParasite"/>
        </authorList>
    </citation>
    <scope>IDENTIFICATION</scope>
</reference>
<dbReference type="WBParaSite" id="TCONS_00004347.p1">
    <property type="protein sequence ID" value="TCONS_00004347.p1"/>
    <property type="gene ID" value="XLOC_001677"/>
</dbReference>
<dbReference type="PANTHER" id="PTHR31389">
    <property type="entry name" value="LD39211P"/>
    <property type="match status" value="1"/>
</dbReference>
<evidence type="ECO:0000313" key="1">
    <source>
        <dbReference type="Proteomes" id="UP000035681"/>
    </source>
</evidence>
<accession>A0AAF5HZ68</accession>
<dbReference type="AlphaFoldDB" id="A0AAF5HZ68"/>
<evidence type="ECO:0008006" key="3">
    <source>
        <dbReference type="Google" id="ProtNLM"/>
    </source>
</evidence>
<protein>
    <recommendedName>
        <fullName evidence="3">Nucleotide-diphospho-sugar transferase domain-containing protein</fullName>
    </recommendedName>
</protein>
<dbReference type="InterPro" id="IPR012444">
    <property type="entry name" value="DUF1647"/>
</dbReference>
<proteinExistence type="predicted"/>
<dbReference type="Proteomes" id="UP000035681">
    <property type="component" value="Unplaced"/>
</dbReference>
<dbReference type="PANTHER" id="PTHR31389:SF4">
    <property type="entry name" value="LD39211P"/>
    <property type="match status" value="1"/>
</dbReference>
<organism evidence="1 2">
    <name type="scientific">Strongyloides stercoralis</name>
    <name type="common">Threadworm</name>
    <dbReference type="NCBI Taxonomy" id="6248"/>
    <lineage>
        <taxon>Eukaryota</taxon>
        <taxon>Metazoa</taxon>
        <taxon>Ecdysozoa</taxon>
        <taxon>Nematoda</taxon>
        <taxon>Chromadorea</taxon>
        <taxon>Rhabditida</taxon>
        <taxon>Tylenchina</taxon>
        <taxon>Panagrolaimomorpha</taxon>
        <taxon>Strongyloidoidea</taxon>
        <taxon>Strongyloididae</taxon>
        <taxon>Strongyloides</taxon>
    </lineage>
</organism>